<protein>
    <submittedName>
        <fullName evidence="9">Binding-protein-dependent transport systems inner membrane component</fullName>
    </submittedName>
</protein>
<feature type="transmembrane region" description="Helical" evidence="7">
    <location>
        <begin position="112"/>
        <end position="136"/>
    </location>
</feature>
<dbReference type="KEGG" id="ssm:Spirs_3358"/>
<feature type="transmembrane region" description="Helical" evidence="7">
    <location>
        <begin position="190"/>
        <end position="220"/>
    </location>
</feature>
<evidence type="ECO:0000259" key="8">
    <source>
        <dbReference type="PROSITE" id="PS50928"/>
    </source>
</evidence>
<dbReference type="InterPro" id="IPR035906">
    <property type="entry name" value="MetI-like_sf"/>
</dbReference>
<keyword evidence="2 7" id="KW-0813">Transport</keyword>
<keyword evidence="5 7" id="KW-1133">Transmembrane helix</keyword>
<dbReference type="InterPro" id="IPR050901">
    <property type="entry name" value="BP-dep_ABC_trans_perm"/>
</dbReference>
<keyword evidence="6 7" id="KW-0472">Membrane</keyword>
<keyword evidence="10" id="KW-1185">Reference proteome</keyword>
<dbReference type="AlphaFoldDB" id="E1RAT4"/>
<feature type="transmembrane region" description="Helical" evidence="7">
    <location>
        <begin position="12"/>
        <end position="30"/>
    </location>
</feature>
<reference evidence="9 10" key="1">
    <citation type="journal article" date="2010" name="Stand. Genomic Sci.">
        <title>Complete genome sequence of Spirochaeta smaragdinae type strain (SEBR 4228).</title>
        <authorList>
            <person name="Mavromatis K."/>
            <person name="Yasawong M."/>
            <person name="Chertkov O."/>
            <person name="Lapidus A."/>
            <person name="Lucas S."/>
            <person name="Nolan M."/>
            <person name="Del Rio T.G."/>
            <person name="Tice H."/>
            <person name="Cheng J.F."/>
            <person name="Pitluck S."/>
            <person name="Liolios K."/>
            <person name="Ivanova N."/>
            <person name="Tapia R."/>
            <person name="Han C."/>
            <person name="Bruce D."/>
            <person name="Goodwin L."/>
            <person name="Pati A."/>
            <person name="Chen A."/>
            <person name="Palaniappan K."/>
            <person name="Land M."/>
            <person name="Hauser L."/>
            <person name="Chang Y.J."/>
            <person name="Jeffries C.D."/>
            <person name="Detter J.C."/>
            <person name="Rohde M."/>
            <person name="Brambilla E."/>
            <person name="Spring S."/>
            <person name="Goker M."/>
            <person name="Sikorski J."/>
            <person name="Woyke T."/>
            <person name="Bristow J."/>
            <person name="Eisen J.A."/>
            <person name="Markowitz V."/>
            <person name="Hugenholtz P."/>
            <person name="Klenk H.P."/>
            <person name="Kyrpides N.C."/>
        </authorList>
    </citation>
    <scope>NUCLEOTIDE SEQUENCE [LARGE SCALE GENOMIC DNA]</scope>
    <source>
        <strain evidence="10">DSM 11293 / JCM 15392 / SEBR 4228</strain>
    </source>
</reference>
<dbReference type="Proteomes" id="UP000002318">
    <property type="component" value="Chromosome"/>
</dbReference>
<proteinExistence type="inferred from homology"/>
<gene>
    <name evidence="9" type="ordered locus">Spirs_3358</name>
</gene>
<dbReference type="RefSeq" id="WP_013255911.1">
    <property type="nucleotide sequence ID" value="NC_014364.1"/>
</dbReference>
<feature type="domain" description="ABC transmembrane type-1" evidence="8">
    <location>
        <begin position="74"/>
        <end position="264"/>
    </location>
</feature>
<dbReference type="PROSITE" id="PS50928">
    <property type="entry name" value="ABC_TM1"/>
    <property type="match status" value="1"/>
</dbReference>
<feature type="transmembrane region" description="Helical" evidence="7">
    <location>
        <begin position="78"/>
        <end position="100"/>
    </location>
</feature>
<evidence type="ECO:0000256" key="7">
    <source>
        <dbReference type="RuleBase" id="RU363032"/>
    </source>
</evidence>
<sequence length="278" mass="30584">MIHIGSSRRKHVVAALTLLGAAVLLVWTLYPLAWMVVSSLKPATHEFSAQWFGFRPTFRNYGEVLREAEFLRGLFNSFLVTTISIIVSLILGTPTAYALARYDYRFKGLAMIFVLLARMTPPVVLAVPFFLLARSFGIADTYLALVAMGAFLSVPFVIWMMRGFFAEIPRELEESAIVDGCSRLTAVTRIVLPLVAPGFAATAVLCALLVWNEFFFMLILSGPATRTLPVLVNSYVSERSINWSAMSAAGTITVAPLVVFGILAQRHLVRGLTMGSLK</sequence>
<dbReference type="EMBL" id="CP002116">
    <property type="protein sequence ID" value="ADK82452.1"/>
    <property type="molecule type" value="Genomic_DNA"/>
</dbReference>
<dbReference type="Pfam" id="PF00528">
    <property type="entry name" value="BPD_transp_1"/>
    <property type="match status" value="1"/>
</dbReference>
<keyword evidence="3" id="KW-1003">Cell membrane</keyword>
<dbReference type="OrthoDB" id="9773467at2"/>
<dbReference type="eggNOG" id="COG0395">
    <property type="taxonomic scope" value="Bacteria"/>
</dbReference>
<evidence type="ECO:0000256" key="5">
    <source>
        <dbReference type="ARBA" id="ARBA00022989"/>
    </source>
</evidence>
<evidence type="ECO:0000256" key="4">
    <source>
        <dbReference type="ARBA" id="ARBA00022692"/>
    </source>
</evidence>
<evidence type="ECO:0000256" key="3">
    <source>
        <dbReference type="ARBA" id="ARBA00022475"/>
    </source>
</evidence>
<dbReference type="PANTHER" id="PTHR32243:SF18">
    <property type="entry name" value="INNER MEMBRANE ABC TRANSPORTER PERMEASE PROTEIN YCJP"/>
    <property type="match status" value="1"/>
</dbReference>
<accession>E1RAT4</accession>
<dbReference type="GO" id="GO:0055085">
    <property type="term" value="P:transmembrane transport"/>
    <property type="evidence" value="ECO:0007669"/>
    <property type="project" value="InterPro"/>
</dbReference>
<evidence type="ECO:0000256" key="1">
    <source>
        <dbReference type="ARBA" id="ARBA00004651"/>
    </source>
</evidence>
<dbReference type="PANTHER" id="PTHR32243">
    <property type="entry name" value="MALTOSE TRANSPORT SYSTEM PERMEASE-RELATED"/>
    <property type="match status" value="1"/>
</dbReference>
<name>E1RAT4_SEDSS</name>
<keyword evidence="4 7" id="KW-0812">Transmembrane</keyword>
<evidence type="ECO:0000256" key="2">
    <source>
        <dbReference type="ARBA" id="ARBA00022448"/>
    </source>
</evidence>
<comment type="similarity">
    <text evidence="7">Belongs to the binding-protein-dependent transport system permease family.</text>
</comment>
<evidence type="ECO:0000256" key="6">
    <source>
        <dbReference type="ARBA" id="ARBA00023136"/>
    </source>
</evidence>
<comment type="subcellular location">
    <subcellularLocation>
        <location evidence="1 7">Cell membrane</location>
        <topology evidence="1 7">Multi-pass membrane protein</topology>
    </subcellularLocation>
</comment>
<feature type="transmembrane region" description="Helical" evidence="7">
    <location>
        <begin position="240"/>
        <end position="264"/>
    </location>
</feature>
<organism evidence="9 10">
    <name type="scientific">Sediminispirochaeta smaragdinae (strain DSM 11293 / JCM 15392 / SEBR 4228)</name>
    <name type="common">Spirochaeta smaragdinae</name>
    <dbReference type="NCBI Taxonomy" id="573413"/>
    <lineage>
        <taxon>Bacteria</taxon>
        <taxon>Pseudomonadati</taxon>
        <taxon>Spirochaetota</taxon>
        <taxon>Spirochaetia</taxon>
        <taxon>Spirochaetales</taxon>
        <taxon>Spirochaetaceae</taxon>
        <taxon>Sediminispirochaeta</taxon>
    </lineage>
</organism>
<evidence type="ECO:0000313" key="10">
    <source>
        <dbReference type="Proteomes" id="UP000002318"/>
    </source>
</evidence>
<dbReference type="Gene3D" id="1.10.3720.10">
    <property type="entry name" value="MetI-like"/>
    <property type="match status" value="1"/>
</dbReference>
<dbReference type="GO" id="GO:0005886">
    <property type="term" value="C:plasma membrane"/>
    <property type="evidence" value="ECO:0007669"/>
    <property type="project" value="UniProtKB-SubCell"/>
</dbReference>
<feature type="transmembrane region" description="Helical" evidence="7">
    <location>
        <begin position="142"/>
        <end position="161"/>
    </location>
</feature>
<dbReference type="InterPro" id="IPR000515">
    <property type="entry name" value="MetI-like"/>
</dbReference>
<dbReference type="HOGENOM" id="CLU_016047_1_2_12"/>
<dbReference type="CDD" id="cd06261">
    <property type="entry name" value="TM_PBP2"/>
    <property type="match status" value="1"/>
</dbReference>
<dbReference type="SUPFAM" id="SSF161098">
    <property type="entry name" value="MetI-like"/>
    <property type="match status" value="1"/>
</dbReference>
<dbReference type="STRING" id="573413.Spirs_3358"/>
<evidence type="ECO:0000313" key="9">
    <source>
        <dbReference type="EMBL" id="ADK82452.1"/>
    </source>
</evidence>